<dbReference type="PROSITE" id="PS00375">
    <property type="entry name" value="UDPGT"/>
    <property type="match status" value="1"/>
</dbReference>
<keyword evidence="4 8" id="KW-0732">Signal</keyword>
<feature type="chain" id="PRO_5043708580" description="UDP-glucuronosyltransferase" evidence="8">
    <location>
        <begin position="16"/>
        <end position="519"/>
    </location>
</feature>
<dbReference type="SUPFAM" id="SSF53756">
    <property type="entry name" value="UDP-Glycosyltransferase/glycogen phosphorylase"/>
    <property type="match status" value="1"/>
</dbReference>
<keyword evidence="3 6" id="KW-0808">Transferase</keyword>
<feature type="signal peptide" evidence="8">
    <location>
        <begin position="1"/>
        <end position="15"/>
    </location>
</feature>
<evidence type="ECO:0000256" key="1">
    <source>
        <dbReference type="ARBA" id="ARBA00009995"/>
    </source>
</evidence>
<comment type="caution">
    <text evidence="9">The sequence shown here is derived from an EMBL/GenBank/DDBJ whole genome shotgun (WGS) entry which is preliminary data.</text>
</comment>
<dbReference type="GO" id="GO:0015020">
    <property type="term" value="F:glucuronosyltransferase activity"/>
    <property type="evidence" value="ECO:0007669"/>
    <property type="project" value="UniProtKB-EC"/>
</dbReference>
<evidence type="ECO:0000256" key="8">
    <source>
        <dbReference type="SAM" id="SignalP"/>
    </source>
</evidence>
<dbReference type="EC" id="2.4.1.17" evidence="7"/>
<keyword evidence="7" id="KW-0472">Membrane</keyword>
<dbReference type="AlphaFoldDB" id="A0AAV5TL24"/>
<evidence type="ECO:0000313" key="10">
    <source>
        <dbReference type="Proteomes" id="UP001432027"/>
    </source>
</evidence>
<accession>A0AAV5TL24</accession>
<dbReference type="InterPro" id="IPR002213">
    <property type="entry name" value="UDP_glucos_trans"/>
</dbReference>
<keyword evidence="10" id="KW-1185">Reference proteome</keyword>
<keyword evidence="7" id="KW-1133">Transmembrane helix</keyword>
<proteinExistence type="inferred from homology"/>
<dbReference type="EMBL" id="BTSX01000004">
    <property type="protein sequence ID" value="GMS95069.1"/>
    <property type="molecule type" value="Genomic_DNA"/>
</dbReference>
<keyword evidence="7" id="KW-0812">Transmembrane</keyword>
<dbReference type="CDD" id="cd03784">
    <property type="entry name" value="GT1_Gtf-like"/>
    <property type="match status" value="1"/>
</dbReference>
<evidence type="ECO:0000256" key="5">
    <source>
        <dbReference type="ARBA" id="ARBA00047475"/>
    </source>
</evidence>
<dbReference type="InterPro" id="IPR050271">
    <property type="entry name" value="UDP-glycosyltransferase"/>
</dbReference>
<evidence type="ECO:0000256" key="4">
    <source>
        <dbReference type="ARBA" id="ARBA00022729"/>
    </source>
</evidence>
<dbReference type="Gene3D" id="3.40.50.2000">
    <property type="entry name" value="Glycogen Phosphorylase B"/>
    <property type="match status" value="1"/>
</dbReference>
<dbReference type="Proteomes" id="UP001432027">
    <property type="component" value="Unassembled WGS sequence"/>
</dbReference>
<protein>
    <recommendedName>
        <fullName evidence="7">UDP-glucuronosyltransferase</fullName>
        <ecNumber evidence="7">2.4.1.17</ecNumber>
    </recommendedName>
</protein>
<dbReference type="Pfam" id="PF00201">
    <property type="entry name" value="UDPGT"/>
    <property type="match status" value="1"/>
</dbReference>
<evidence type="ECO:0000256" key="3">
    <source>
        <dbReference type="ARBA" id="ARBA00022679"/>
    </source>
</evidence>
<evidence type="ECO:0000256" key="7">
    <source>
        <dbReference type="RuleBase" id="RU362059"/>
    </source>
</evidence>
<evidence type="ECO:0000256" key="6">
    <source>
        <dbReference type="RuleBase" id="RU003718"/>
    </source>
</evidence>
<reference evidence="9" key="1">
    <citation type="submission" date="2023-10" db="EMBL/GenBank/DDBJ databases">
        <title>Genome assembly of Pristionchus species.</title>
        <authorList>
            <person name="Yoshida K."/>
            <person name="Sommer R.J."/>
        </authorList>
    </citation>
    <scope>NUCLEOTIDE SEQUENCE</scope>
    <source>
        <strain evidence="9">RS0144</strain>
    </source>
</reference>
<dbReference type="PANTHER" id="PTHR48043:SF23">
    <property type="entry name" value="UDP-GLUCURONOSYLTRANSFERASE"/>
    <property type="match status" value="1"/>
</dbReference>
<organism evidence="9 10">
    <name type="scientific">Pristionchus entomophagus</name>
    <dbReference type="NCBI Taxonomy" id="358040"/>
    <lineage>
        <taxon>Eukaryota</taxon>
        <taxon>Metazoa</taxon>
        <taxon>Ecdysozoa</taxon>
        <taxon>Nematoda</taxon>
        <taxon>Chromadorea</taxon>
        <taxon>Rhabditida</taxon>
        <taxon>Rhabditina</taxon>
        <taxon>Diplogasteromorpha</taxon>
        <taxon>Diplogasteroidea</taxon>
        <taxon>Neodiplogasteridae</taxon>
        <taxon>Pristionchus</taxon>
    </lineage>
</organism>
<evidence type="ECO:0000313" key="9">
    <source>
        <dbReference type="EMBL" id="GMS95069.1"/>
    </source>
</evidence>
<comment type="catalytic activity">
    <reaction evidence="5 7">
        <text>glucuronate acceptor + UDP-alpha-D-glucuronate = acceptor beta-D-glucuronoside + UDP + H(+)</text>
        <dbReference type="Rhea" id="RHEA:21032"/>
        <dbReference type="ChEBI" id="CHEBI:15378"/>
        <dbReference type="ChEBI" id="CHEBI:58052"/>
        <dbReference type="ChEBI" id="CHEBI:58223"/>
        <dbReference type="ChEBI" id="CHEBI:132367"/>
        <dbReference type="ChEBI" id="CHEBI:132368"/>
        <dbReference type="EC" id="2.4.1.17"/>
    </reaction>
</comment>
<sequence>MRLLLFLSFLSTVQSLKFLVFSSQFARSHANYIARISDVLVEAGHEVTITAPMLTTSFTGPLAKKAKVITIPPCEQAKAFDEFLNLMSANLWVMKHHIQMFMARRKINPIWGHACLNVLDQPGLFDSLKAEQFDAAFSESADVCGPVLFHLLGIDKWAVTESVAIRDGGFYVTQTPSNPSYVPSMMGNAGEEMTFRQRLSNTISYVVADVMIGVVYSDIDAVIRERIPDLPPIRDILASNSLVFLNAEPLVDFPKPMSARIIDIGGIAAAEEHKPLNKTWSSILDLRPNTILLSFGSMAKAYTMPDEYKHTIKETFKKFPDVTFIWKYEKPQDNISAGIPNLIESTWVPQSDLLHDPRLTVFITHCGQGSITESIDAGIPVIVIPVLADQLRNSHQVERNGIGLRLEKEDLAREGRLAEAITEILSNEKYRQKARKKRKMVAERPFSMKEIFVRNMEFLAKHGPLRQLDHYGKHLSFVQYYLIDVISFVCCIIGAACTIMFLIIRALIRKLFGLKMKKE</sequence>
<dbReference type="InterPro" id="IPR035595">
    <property type="entry name" value="UDP_glycos_trans_CS"/>
</dbReference>
<evidence type="ECO:0000256" key="2">
    <source>
        <dbReference type="ARBA" id="ARBA00022676"/>
    </source>
</evidence>
<dbReference type="PANTHER" id="PTHR48043">
    <property type="entry name" value="EG:EG0003.4 PROTEIN-RELATED"/>
    <property type="match status" value="1"/>
</dbReference>
<dbReference type="GO" id="GO:0016020">
    <property type="term" value="C:membrane"/>
    <property type="evidence" value="ECO:0007669"/>
    <property type="project" value="UniProtKB-SubCell"/>
</dbReference>
<feature type="transmembrane region" description="Helical" evidence="7">
    <location>
        <begin position="480"/>
        <end position="508"/>
    </location>
</feature>
<keyword evidence="2 6" id="KW-0328">Glycosyltransferase</keyword>
<comment type="subcellular location">
    <subcellularLocation>
        <location evidence="7">Membrane</location>
        <topology evidence="7">Single-pass membrane protein</topology>
    </subcellularLocation>
</comment>
<name>A0AAV5TL24_9BILA</name>
<dbReference type="FunFam" id="3.40.50.2000:FF:000201">
    <property type="entry name" value="UDP-glucuronosyltransferase"/>
    <property type="match status" value="1"/>
</dbReference>
<gene>
    <name evidence="9" type="ORF">PENTCL1PPCAC_17244</name>
</gene>
<comment type="similarity">
    <text evidence="1 6">Belongs to the UDP-glycosyltransferase family.</text>
</comment>